<comment type="caution">
    <text evidence="8">The sequence shown here is derived from an EMBL/GenBank/DDBJ whole genome shotgun (WGS) entry which is preliminary data.</text>
</comment>
<feature type="domain" description="Cdc6 C-terminal" evidence="7">
    <location>
        <begin position="307"/>
        <end position="385"/>
    </location>
</feature>
<name>A0A832V1C5_9ARCH</name>
<dbReference type="Proteomes" id="UP000646946">
    <property type="component" value="Unassembled WGS sequence"/>
</dbReference>
<dbReference type="PANTHER" id="PTHR10763">
    <property type="entry name" value="CELL DIVISION CONTROL PROTEIN 6-RELATED"/>
    <property type="match status" value="1"/>
</dbReference>
<dbReference type="InterPro" id="IPR055237">
    <property type="entry name" value="Cdc6_lid"/>
</dbReference>
<evidence type="ECO:0000256" key="4">
    <source>
        <dbReference type="ARBA" id="ARBA00022840"/>
    </source>
</evidence>
<organism evidence="8 9">
    <name type="scientific">Candidatus Naiadarchaeum limnaeum</name>
    <dbReference type="NCBI Taxonomy" id="2756139"/>
    <lineage>
        <taxon>Archaea</taxon>
        <taxon>Candidatus Undinarchaeota</taxon>
        <taxon>Candidatus Undinarchaeia</taxon>
        <taxon>Candidatus Naiadarchaeales</taxon>
        <taxon>Candidatus Naiadarchaeaceae</taxon>
        <taxon>Candidatus Naiadarchaeum</taxon>
    </lineage>
</organism>
<evidence type="ECO:0000313" key="8">
    <source>
        <dbReference type="EMBL" id="HIK00228.1"/>
    </source>
</evidence>
<dbReference type="SMART" id="SM00382">
    <property type="entry name" value="AAA"/>
    <property type="match status" value="1"/>
</dbReference>
<keyword evidence="9" id="KW-1185">Reference proteome</keyword>
<dbReference type="NCBIfam" id="TIGR02928">
    <property type="entry name" value="orc1/cdc6 family replication initiation protein"/>
    <property type="match status" value="1"/>
</dbReference>
<dbReference type="InterPro" id="IPR027417">
    <property type="entry name" value="P-loop_NTPase"/>
</dbReference>
<dbReference type="InterPro" id="IPR041664">
    <property type="entry name" value="AAA_16"/>
</dbReference>
<keyword evidence="4 5" id="KW-0067">ATP-binding</keyword>
<sequence length="397" mass="44704">MAQKSLQDLFDIFLNQQPLFIKKEALQETHTPENVPHREEQVKQLATILVHTLRGEKPSNIFIYGKTGTGKTLVSKFICGEIGKRAKTHGLNLIALYLNCKIDKINTPYRLFAHILYQLGEQVPVTGLPTEEVYRKFIQTLDKNKSTFILILDEIDSLTDTSTLYNLTRVNTQLQNSRVSLIGISNSSGFTNNLDPRIRSSLSEEELVFPPYNAPQLKDILFKRAEIALRPGVLEEGVIEKCAALAAQEHGDARRALDLLRVAVELAERNGEPSVTINHVDTAQKKIDTDRVVEIIKTQPRQSQLVLYSIIYLKDLEKGDISTGDIFEIYGKLCKKYNLTPLTQRRVSDLISELEMLGLIGANIISKGRYGRTRTISLDVVGTALEKGREILKYELA</sequence>
<protein>
    <recommendedName>
        <fullName evidence="5">ORC1-type DNA replication protein</fullName>
    </recommendedName>
</protein>
<dbReference type="HAMAP" id="MF_01407">
    <property type="entry name" value="ORC1_type_DNA_replic_protein"/>
    <property type="match status" value="1"/>
</dbReference>
<dbReference type="SUPFAM" id="SSF52540">
    <property type="entry name" value="P-loop containing nucleoside triphosphate hydrolases"/>
    <property type="match status" value="1"/>
</dbReference>
<dbReference type="Gene3D" id="1.10.10.10">
    <property type="entry name" value="Winged helix-like DNA-binding domain superfamily/Winged helix DNA-binding domain"/>
    <property type="match status" value="1"/>
</dbReference>
<dbReference type="Pfam" id="PF22703">
    <property type="entry name" value="Cdc6_lid"/>
    <property type="match status" value="1"/>
</dbReference>
<dbReference type="Gene3D" id="1.10.8.60">
    <property type="match status" value="1"/>
</dbReference>
<dbReference type="InterPro" id="IPR036388">
    <property type="entry name" value="WH-like_DNA-bd_sf"/>
</dbReference>
<keyword evidence="3 5" id="KW-0547">Nucleotide-binding</keyword>
<evidence type="ECO:0000256" key="1">
    <source>
        <dbReference type="ARBA" id="ARBA00006184"/>
    </source>
</evidence>
<dbReference type="CDD" id="cd00009">
    <property type="entry name" value="AAA"/>
    <property type="match status" value="1"/>
</dbReference>
<dbReference type="FunFam" id="1.10.8.60:FF:000073">
    <property type="entry name" value="ORC1-type DNA replication protein"/>
    <property type="match status" value="1"/>
</dbReference>
<comment type="similarity">
    <text evidence="1 5">Belongs to the CDC6/cdc18 family.</text>
</comment>
<feature type="domain" description="AAA+ ATPase" evidence="6">
    <location>
        <begin position="57"/>
        <end position="213"/>
    </location>
</feature>
<feature type="binding site" evidence="5">
    <location>
        <begin position="69"/>
        <end position="73"/>
    </location>
    <ligand>
        <name>ATP</name>
        <dbReference type="ChEBI" id="CHEBI:30616"/>
    </ligand>
</feature>
<gene>
    <name evidence="8" type="ORF">H1016_01675</name>
</gene>
<evidence type="ECO:0000256" key="5">
    <source>
        <dbReference type="HAMAP-Rule" id="MF_01407"/>
    </source>
</evidence>
<dbReference type="EMBL" id="DVAB01000016">
    <property type="protein sequence ID" value="HIK00228.1"/>
    <property type="molecule type" value="Genomic_DNA"/>
</dbReference>
<dbReference type="Pfam" id="PF09079">
    <property type="entry name" value="WHD_Cdc6"/>
    <property type="match status" value="1"/>
</dbReference>
<dbReference type="AlphaFoldDB" id="A0A832V1C5"/>
<dbReference type="InterPro" id="IPR003593">
    <property type="entry name" value="AAA+_ATPase"/>
</dbReference>
<dbReference type="GO" id="GO:0006260">
    <property type="term" value="P:DNA replication"/>
    <property type="evidence" value="ECO:0007669"/>
    <property type="project" value="UniProtKB-UniRule"/>
</dbReference>
<evidence type="ECO:0000259" key="6">
    <source>
        <dbReference type="SMART" id="SM00382"/>
    </source>
</evidence>
<feature type="binding site" evidence="5">
    <location>
        <position position="224"/>
    </location>
    <ligand>
        <name>ATP</name>
        <dbReference type="ChEBI" id="CHEBI:30616"/>
    </ligand>
</feature>
<dbReference type="Gene3D" id="3.40.50.300">
    <property type="entry name" value="P-loop containing nucleotide triphosphate hydrolases"/>
    <property type="match status" value="1"/>
</dbReference>
<dbReference type="SMART" id="SM01074">
    <property type="entry name" value="Cdc6_C"/>
    <property type="match status" value="1"/>
</dbReference>
<dbReference type="CDD" id="cd08768">
    <property type="entry name" value="Cdc6_C"/>
    <property type="match status" value="1"/>
</dbReference>
<evidence type="ECO:0000259" key="7">
    <source>
        <dbReference type="SMART" id="SM01074"/>
    </source>
</evidence>
<dbReference type="InterPro" id="IPR036390">
    <property type="entry name" value="WH_DNA-bd_sf"/>
</dbReference>
<dbReference type="PANTHER" id="PTHR10763:SF22">
    <property type="entry name" value="ORC1-TYPE DNA REPLICATION PROTEIN"/>
    <property type="match status" value="1"/>
</dbReference>
<evidence type="ECO:0000256" key="2">
    <source>
        <dbReference type="ARBA" id="ARBA00022705"/>
    </source>
</evidence>
<dbReference type="Pfam" id="PF13191">
    <property type="entry name" value="AAA_16"/>
    <property type="match status" value="1"/>
</dbReference>
<dbReference type="InterPro" id="IPR050311">
    <property type="entry name" value="ORC1/CDC6"/>
</dbReference>
<proteinExistence type="inferred from homology"/>
<dbReference type="GO" id="GO:0005524">
    <property type="term" value="F:ATP binding"/>
    <property type="evidence" value="ECO:0007669"/>
    <property type="project" value="UniProtKB-UniRule"/>
</dbReference>
<reference evidence="8 9" key="1">
    <citation type="journal article" name="Nat. Commun.">
        <title>Undinarchaeota illuminate DPANN phylogeny and the impact of gene transfer on archaeal evolution.</title>
        <authorList>
            <person name="Dombrowski N."/>
            <person name="Williams T.A."/>
            <person name="Sun J."/>
            <person name="Woodcroft B.J."/>
            <person name="Lee J.H."/>
            <person name="Minh B.Q."/>
            <person name="Rinke C."/>
            <person name="Spang A."/>
        </authorList>
    </citation>
    <scope>NUCLEOTIDE SEQUENCE [LARGE SCALE GENOMIC DNA]</scope>
    <source>
        <strain evidence="8">MAG_bin1129</strain>
    </source>
</reference>
<comment type="function">
    <text evidence="5">Involved in regulation of DNA replication.</text>
</comment>
<dbReference type="InterPro" id="IPR015163">
    <property type="entry name" value="Cdc6_C"/>
</dbReference>
<evidence type="ECO:0000256" key="3">
    <source>
        <dbReference type="ARBA" id="ARBA00022741"/>
    </source>
</evidence>
<feature type="binding site" evidence="5">
    <location>
        <position position="212"/>
    </location>
    <ligand>
        <name>ATP</name>
        <dbReference type="ChEBI" id="CHEBI:30616"/>
    </ligand>
</feature>
<dbReference type="InterPro" id="IPR014277">
    <property type="entry name" value="Orc1/Cdc6_arc"/>
</dbReference>
<keyword evidence="2 5" id="KW-0235">DNA replication</keyword>
<evidence type="ECO:0000313" key="9">
    <source>
        <dbReference type="Proteomes" id="UP000646946"/>
    </source>
</evidence>
<dbReference type="SUPFAM" id="SSF46785">
    <property type="entry name" value="Winged helix' DNA-binding domain"/>
    <property type="match status" value="1"/>
</dbReference>
<dbReference type="CDD" id="cd18139">
    <property type="entry name" value="HLD_clamp_RarA"/>
    <property type="match status" value="1"/>
</dbReference>
<accession>A0A832V1C5</accession>